<dbReference type="KEGG" id="mvu:Metvu_1415"/>
<sequence>MKILKKIMSKKGQLSMEVGILVAAAVLVAVIAGYYYVKNIKSSSTTAGEKANKTVTTLGEAAENISSNISKLVS</sequence>
<dbReference type="InterPro" id="IPR007166">
    <property type="entry name" value="Class3_signal_pept_motif"/>
</dbReference>
<organism evidence="2 3">
    <name type="scientific">Methanocaldococcus vulcanius (strain ATCC 700851 / DSM 12094 / M7)</name>
    <name type="common">Methanococcus vulcanius</name>
    <dbReference type="NCBI Taxonomy" id="579137"/>
    <lineage>
        <taxon>Archaea</taxon>
        <taxon>Methanobacteriati</taxon>
        <taxon>Methanobacteriota</taxon>
        <taxon>Methanomada group</taxon>
        <taxon>Methanococci</taxon>
        <taxon>Methanococcales</taxon>
        <taxon>Methanocaldococcaceae</taxon>
        <taxon>Methanocaldococcus</taxon>
    </lineage>
</organism>
<evidence type="ECO:0000313" key="2">
    <source>
        <dbReference type="EMBL" id="ACX73268.1"/>
    </source>
</evidence>
<protein>
    <recommendedName>
        <fullName evidence="4">Class III signal peptide-containing protein</fullName>
    </recommendedName>
</protein>
<keyword evidence="3" id="KW-1185">Reference proteome</keyword>
<keyword evidence="1" id="KW-1133">Transmembrane helix</keyword>
<evidence type="ECO:0000313" key="3">
    <source>
        <dbReference type="Proteomes" id="UP000002063"/>
    </source>
</evidence>
<feature type="transmembrane region" description="Helical" evidence="1">
    <location>
        <begin position="20"/>
        <end position="37"/>
    </location>
</feature>
<dbReference type="EMBL" id="CP001787">
    <property type="protein sequence ID" value="ACX73268.1"/>
    <property type="molecule type" value="Genomic_DNA"/>
</dbReference>
<keyword evidence="1" id="KW-0812">Transmembrane</keyword>
<dbReference type="AlphaFoldDB" id="C9RI66"/>
<dbReference type="Proteomes" id="UP000002063">
    <property type="component" value="Chromosome"/>
</dbReference>
<evidence type="ECO:0008006" key="4">
    <source>
        <dbReference type="Google" id="ProtNLM"/>
    </source>
</evidence>
<dbReference type="STRING" id="579137.Metvu_1415"/>
<name>C9RI66_METVM</name>
<gene>
    <name evidence="2" type="ordered locus">Metvu_1415</name>
</gene>
<dbReference type="GeneID" id="8513758"/>
<dbReference type="HOGENOM" id="CLU_197251_0_0_2"/>
<proteinExistence type="predicted"/>
<dbReference type="RefSeq" id="WP_015733487.1">
    <property type="nucleotide sequence ID" value="NC_013407.1"/>
</dbReference>
<dbReference type="Pfam" id="PF04021">
    <property type="entry name" value="Class_IIIsignal"/>
    <property type="match status" value="1"/>
</dbReference>
<accession>C9RI66</accession>
<evidence type="ECO:0000256" key="1">
    <source>
        <dbReference type="SAM" id="Phobius"/>
    </source>
</evidence>
<dbReference type="eggNOG" id="arCOG06620">
    <property type="taxonomic scope" value="Archaea"/>
</dbReference>
<keyword evidence="1" id="KW-0472">Membrane</keyword>
<reference evidence="2" key="1">
    <citation type="submission" date="2009-10" db="EMBL/GenBank/DDBJ databases">
        <title>Complete sequence of chromosome of Methanocaldococcus vulcanius M7.</title>
        <authorList>
            <consortium name="US DOE Joint Genome Institute"/>
            <person name="Lucas S."/>
            <person name="Copeland A."/>
            <person name="Lapidus A."/>
            <person name="Glavina del Rio T."/>
            <person name="Dalin E."/>
            <person name="Tice H."/>
            <person name="Bruce D."/>
            <person name="Goodwin L."/>
            <person name="Pitluck S."/>
            <person name="Lcollab F.I."/>
            <person name="Brettin T."/>
            <person name="Detter J.C."/>
            <person name="Han C."/>
            <person name="Tapia R."/>
            <person name="Kuske C.R."/>
            <person name="Schmutz J."/>
            <person name="Larimer F."/>
            <person name="Land M."/>
            <person name="Hauser L."/>
            <person name="Kyrpides N."/>
            <person name="Ovchinikova G."/>
            <person name="Sieprawska-Lupa M."/>
            <person name="Whitman W.B."/>
            <person name="Woyke T."/>
        </authorList>
    </citation>
    <scope>NUCLEOTIDE SEQUENCE [LARGE SCALE GENOMIC DNA]</scope>
    <source>
        <strain evidence="2">M7</strain>
    </source>
</reference>